<dbReference type="InterPro" id="IPR029063">
    <property type="entry name" value="SAM-dependent_MTases_sf"/>
</dbReference>
<evidence type="ECO:0000259" key="1">
    <source>
        <dbReference type="Pfam" id="PF13679"/>
    </source>
</evidence>
<name>A0A4Q2DVZ1_9AGAR</name>
<sequence length="546" mass="60056">MAKHSSDNDHLRLLADLVAAHRSLLTTHPNDLDLSAIPEDWTATSEEVLQYYVTGFGGEQLPPTLRELVDGVRALQLPRSAIDMPDDKLKSLPTKKGMSPKKFHEVQRMASYVKILVDSVYDHGVSRIDQGHLHIVDVGAGQGYITRALGALFPDAKLLALDADHGQTEGAKRQAKGRRVDNLTADINSRIDHRTILVKPDSLLDAVDAWVQAGQNDNKPVPVLFVALHACGSLTPDMLRAFLARAVSPRGACETWYPLAIVAVGCCYNLMYPGDYPLSQKLRSHIPTASPLPASAYHLAAQIPMTWLEQDSQTSNWKLQPSVQMAFRKVVWRALLQFALANPSIGHYPSSRKSAGAPEIEKKVEISSADVPVKWWLQPRQESFAGDAQTSNSNPTFDRLPKLSASASSSDALLQGSGQTETTVRLGKLPDTAYQRGWEHFLRVSGEKLGIGWGAEDLGVLRNPVLERRIELLHTVRCILGSAVESAILLDRLEWIREQVNDATPHKPSQDGLAQWNAELVNLFDQRTGSGRNIAVVVSPVIPYYG</sequence>
<reference evidence="2 3" key="1">
    <citation type="submission" date="2019-01" db="EMBL/GenBank/DDBJ databases">
        <title>Draft genome sequence of Psathyrella aberdarensis IHI B618.</title>
        <authorList>
            <person name="Buettner E."/>
            <person name="Kellner H."/>
        </authorList>
    </citation>
    <scope>NUCLEOTIDE SEQUENCE [LARGE SCALE GENOMIC DNA]</scope>
    <source>
        <strain evidence="2 3">IHI B618</strain>
    </source>
</reference>
<dbReference type="EMBL" id="SDEE01000043">
    <property type="protein sequence ID" value="RXW23404.1"/>
    <property type="molecule type" value="Genomic_DNA"/>
</dbReference>
<dbReference type="Gene3D" id="3.40.50.150">
    <property type="entry name" value="Vaccinia Virus protein VP39"/>
    <property type="match status" value="1"/>
</dbReference>
<protein>
    <recommendedName>
        <fullName evidence="1">Methyltransferase domain-containing protein</fullName>
    </recommendedName>
</protein>
<accession>A0A4Q2DVZ1</accession>
<dbReference type="PANTHER" id="PTHR12496:SF0">
    <property type="entry name" value="METHYLTRANSFERASE DOMAIN-CONTAINING PROTEIN"/>
    <property type="match status" value="1"/>
</dbReference>
<dbReference type="PANTHER" id="PTHR12496">
    <property type="entry name" value="CGI-41 METHYLTRANSFERASE"/>
    <property type="match status" value="1"/>
</dbReference>
<keyword evidence="3" id="KW-1185">Reference proteome</keyword>
<organism evidence="2 3">
    <name type="scientific">Candolleomyces aberdarensis</name>
    <dbReference type="NCBI Taxonomy" id="2316362"/>
    <lineage>
        <taxon>Eukaryota</taxon>
        <taxon>Fungi</taxon>
        <taxon>Dikarya</taxon>
        <taxon>Basidiomycota</taxon>
        <taxon>Agaricomycotina</taxon>
        <taxon>Agaricomycetes</taxon>
        <taxon>Agaricomycetidae</taxon>
        <taxon>Agaricales</taxon>
        <taxon>Agaricineae</taxon>
        <taxon>Psathyrellaceae</taxon>
        <taxon>Candolleomyces</taxon>
    </lineage>
</organism>
<dbReference type="OrthoDB" id="10258156at2759"/>
<dbReference type="AlphaFoldDB" id="A0A4Q2DVZ1"/>
<dbReference type="STRING" id="2316362.A0A4Q2DVZ1"/>
<dbReference type="CDD" id="cd02440">
    <property type="entry name" value="AdoMet_MTases"/>
    <property type="match status" value="1"/>
</dbReference>
<dbReference type="SUPFAM" id="SSF53335">
    <property type="entry name" value="S-adenosyl-L-methionine-dependent methyltransferases"/>
    <property type="match status" value="1"/>
</dbReference>
<comment type="caution">
    <text evidence="2">The sequence shown here is derived from an EMBL/GenBank/DDBJ whole genome shotgun (WGS) entry which is preliminary data.</text>
</comment>
<evidence type="ECO:0000313" key="2">
    <source>
        <dbReference type="EMBL" id="RXW23404.1"/>
    </source>
</evidence>
<dbReference type="InterPro" id="IPR025714">
    <property type="entry name" value="Methyltranfer_dom"/>
</dbReference>
<evidence type="ECO:0000313" key="3">
    <source>
        <dbReference type="Proteomes" id="UP000290288"/>
    </source>
</evidence>
<dbReference type="Pfam" id="PF13679">
    <property type="entry name" value="Methyltransf_32"/>
    <property type="match status" value="1"/>
</dbReference>
<dbReference type="InterPro" id="IPR052220">
    <property type="entry name" value="METTL25"/>
</dbReference>
<feature type="domain" description="Methyltransferase" evidence="1">
    <location>
        <begin position="101"/>
        <end position="271"/>
    </location>
</feature>
<proteinExistence type="predicted"/>
<dbReference type="Proteomes" id="UP000290288">
    <property type="component" value="Unassembled WGS sequence"/>
</dbReference>
<gene>
    <name evidence="2" type="ORF">EST38_g2468</name>
</gene>